<dbReference type="EMBL" id="KQ947408">
    <property type="protein sequence ID" value="KUJ20935.1"/>
    <property type="molecule type" value="Genomic_DNA"/>
</dbReference>
<dbReference type="AlphaFoldDB" id="A0A194XL25"/>
<gene>
    <name evidence="2" type="ORF">LY89DRAFT_419775</name>
</gene>
<name>A0A194XL25_MOLSC</name>
<evidence type="ECO:0000256" key="1">
    <source>
        <dbReference type="SAM" id="MobiDB-lite"/>
    </source>
</evidence>
<keyword evidence="3" id="KW-1185">Reference proteome</keyword>
<reference evidence="2 3" key="1">
    <citation type="submission" date="2015-10" db="EMBL/GenBank/DDBJ databases">
        <title>Full genome of DAOMC 229536 Phialocephala scopiformis, a fungal endophyte of spruce producing the potent anti-insectan compound rugulosin.</title>
        <authorList>
            <consortium name="DOE Joint Genome Institute"/>
            <person name="Walker A.K."/>
            <person name="Frasz S.L."/>
            <person name="Seifert K.A."/>
            <person name="Miller J.D."/>
            <person name="Mondo S.J."/>
            <person name="Labutti K."/>
            <person name="Lipzen A."/>
            <person name="Dockter R."/>
            <person name="Kennedy M."/>
            <person name="Grigoriev I.V."/>
            <person name="Spatafora J.W."/>
        </authorList>
    </citation>
    <scope>NUCLEOTIDE SEQUENCE [LARGE SCALE GENOMIC DNA]</scope>
    <source>
        <strain evidence="2 3">CBS 120377</strain>
    </source>
</reference>
<protein>
    <submittedName>
        <fullName evidence="2">Uncharacterized protein</fullName>
    </submittedName>
</protein>
<proteinExistence type="predicted"/>
<dbReference type="InParanoid" id="A0A194XL25"/>
<evidence type="ECO:0000313" key="2">
    <source>
        <dbReference type="EMBL" id="KUJ20935.1"/>
    </source>
</evidence>
<sequence>MIMDSSSSFSTLHNGGARTKYKIVALSSASGHVPSPVRPNENNPTPTSVPLPPRFQDDSRRLDD</sequence>
<evidence type="ECO:0000313" key="3">
    <source>
        <dbReference type="Proteomes" id="UP000070700"/>
    </source>
</evidence>
<dbReference type="KEGG" id="psco:LY89DRAFT_419775"/>
<dbReference type="Proteomes" id="UP000070700">
    <property type="component" value="Unassembled WGS sequence"/>
</dbReference>
<dbReference type="RefSeq" id="XP_018075290.1">
    <property type="nucleotide sequence ID" value="XM_018207399.1"/>
</dbReference>
<accession>A0A194XL25</accession>
<organism evidence="2 3">
    <name type="scientific">Mollisia scopiformis</name>
    <name type="common">Conifer needle endophyte fungus</name>
    <name type="synonym">Phialocephala scopiformis</name>
    <dbReference type="NCBI Taxonomy" id="149040"/>
    <lineage>
        <taxon>Eukaryota</taxon>
        <taxon>Fungi</taxon>
        <taxon>Dikarya</taxon>
        <taxon>Ascomycota</taxon>
        <taxon>Pezizomycotina</taxon>
        <taxon>Leotiomycetes</taxon>
        <taxon>Helotiales</taxon>
        <taxon>Mollisiaceae</taxon>
        <taxon>Mollisia</taxon>
    </lineage>
</organism>
<dbReference type="GeneID" id="28817125"/>
<feature type="region of interest" description="Disordered" evidence="1">
    <location>
        <begin position="29"/>
        <end position="64"/>
    </location>
</feature>
<feature type="compositionally biased region" description="Basic and acidic residues" evidence="1">
    <location>
        <begin position="55"/>
        <end position="64"/>
    </location>
</feature>